<sequence length="239" mass="26167">MRASTMRERVMMGMTKGWTRRAALAVLATGAMLGLLLPTAPHAAAKDSSDGAAQFIESLGQQAINELSDDGVPASERKQAFLDLLERGFALDAISRFVLGRYWRVASEQQQDKFQDVFKRIMAQRFLPLFRGYERDDFVVSGVGPDPTQPSLYAVRTMISRPNQTNGEGPKAEVIWRVRPRDGDYEIVDVKAEGVSMAITLRSEYNAAIQQAGGNVGDLIAKLETNLAKGAYAPDIAGN</sequence>
<dbReference type="Pfam" id="PF05494">
    <property type="entry name" value="MlaC"/>
    <property type="match status" value="1"/>
</dbReference>
<name>A0A934V2R5_9PROT</name>
<dbReference type="PANTHER" id="PTHR36573:SF1">
    <property type="entry name" value="INTERMEMBRANE PHOSPHOLIPID TRANSPORT SYSTEM BINDING PROTEIN MLAC"/>
    <property type="match status" value="1"/>
</dbReference>
<accession>A0A934V2R5</accession>
<dbReference type="InterPro" id="IPR006311">
    <property type="entry name" value="TAT_signal"/>
</dbReference>
<evidence type="ECO:0000313" key="2">
    <source>
        <dbReference type="Proteomes" id="UP000778970"/>
    </source>
</evidence>
<gene>
    <name evidence="1" type="ORF">CKO21_16585</name>
</gene>
<keyword evidence="2" id="KW-1185">Reference proteome</keyword>
<proteinExistence type="predicted"/>
<protein>
    <recommendedName>
        <fullName evidence="3">Phospholipid transport system substrate-binding protein</fullName>
    </recommendedName>
</protein>
<evidence type="ECO:0008006" key="3">
    <source>
        <dbReference type="Google" id="ProtNLM"/>
    </source>
</evidence>
<dbReference type="AlphaFoldDB" id="A0A934V2R5"/>
<dbReference type="InterPro" id="IPR008869">
    <property type="entry name" value="MlaC/ttg2D"/>
</dbReference>
<dbReference type="EMBL" id="NRRE01000032">
    <property type="protein sequence ID" value="MBK1698864.1"/>
    <property type="molecule type" value="Genomic_DNA"/>
</dbReference>
<dbReference type="InterPro" id="IPR042245">
    <property type="entry name" value="Tgt2/MlaC_sf"/>
</dbReference>
<dbReference type="Gene3D" id="3.10.450.710">
    <property type="entry name" value="Tgt2/MlaC"/>
    <property type="match status" value="1"/>
</dbReference>
<reference evidence="1" key="1">
    <citation type="submission" date="2017-08" db="EMBL/GenBank/DDBJ databases">
        <authorList>
            <person name="Imhoff J.F."/>
            <person name="Rahn T."/>
            <person name="Kuenzel S."/>
            <person name="Neulinger S.C."/>
        </authorList>
    </citation>
    <scope>NUCLEOTIDE SEQUENCE</scope>
    <source>
        <strain evidence="1">DSM 9154</strain>
    </source>
</reference>
<organism evidence="1 2">
    <name type="scientific">Rhodovibrio salinarum</name>
    <dbReference type="NCBI Taxonomy" id="1087"/>
    <lineage>
        <taxon>Bacteria</taxon>
        <taxon>Pseudomonadati</taxon>
        <taxon>Pseudomonadota</taxon>
        <taxon>Alphaproteobacteria</taxon>
        <taxon>Rhodospirillales</taxon>
        <taxon>Rhodovibrionaceae</taxon>
        <taxon>Rhodovibrio</taxon>
    </lineage>
</organism>
<dbReference type="Proteomes" id="UP000778970">
    <property type="component" value="Unassembled WGS sequence"/>
</dbReference>
<reference evidence="1" key="2">
    <citation type="journal article" date="2020" name="Microorganisms">
        <title>Osmotic Adaptation and Compatible Solute Biosynthesis of Phototrophic Bacteria as Revealed from Genome Analyses.</title>
        <authorList>
            <person name="Imhoff J.F."/>
            <person name="Rahn T."/>
            <person name="Kunzel S."/>
            <person name="Keller A."/>
            <person name="Neulinger S.C."/>
        </authorList>
    </citation>
    <scope>NUCLEOTIDE SEQUENCE</scope>
    <source>
        <strain evidence="1">DSM 9154</strain>
    </source>
</reference>
<dbReference type="PROSITE" id="PS51318">
    <property type="entry name" value="TAT"/>
    <property type="match status" value="1"/>
</dbReference>
<comment type="caution">
    <text evidence="1">The sequence shown here is derived from an EMBL/GenBank/DDBJ whole genome shotgun (WGS) entry which is preliminary data.</text>
</comment>
<evidence type="ECO:0000313" key="1">
    <source>
        <dbReference type="EMBL" id="MBK1698864.1"/>
    </source>
</evidence>
<dbReference type="PANTHER" id="PTHR36573">
    <property type="entry name" value="INTERMEMBRANE PHOSPHOLIPID TRANSPORT SYSTEM BINDING PROTEIN MLAC"/>
    <property type="match status" value="1"/>
</dbReference>